<evidence type="ECO:0000259" key="1">
    <source>
        <dbReference type="Pfam" id="PF01814"/>
    </source>
</evidence>
<protein>
    <submittedName>
        <fullName evidence="2">Hemerythrin domain-containing protein</fullName>
    </submittedName>
</protein>
<dbReference type="Pfam" id="PF01814">
    <property type="entry name" value="Hemerythrin"/>
    <property type="match status" value="1"/>
</dbReference>
<evidence type="ECO:0000313" key="2">
    <source>
        <dbReference type="EMBL" id="QPH53810.1"/>
    </source>
</evidence>
<keyword evidence="3" id="KW-1185">Reference proteome</keyword>
<gene>
    <name evidence="2" type="ORF">I0K15_18855</name>
</gene>
<sequence length="187" mass="21607">MQLDLAKRTGLPDALRVLVEAYPRETWEAHPNFDQLTQFWLDRHLMFRQMLAALTGGTEDFLDGQIDARDYAQEIGRMGQAMLQELHSHHSIEDAHYFPVLARQDARLDRGFEMLDRDHHALGEAMQSFADCANTLLPALAKDGRREAGAMGTELVRFHRFLDRHLQDEEELVVPVLLKYAPPEFRR</sequence>
<dbReference type="Proteomes" id="UP000594800">
    <property type="component" value="Chromosome"/>
</dbReference>
<dbReference type="EMBL" id="CP064942">
    <property type="protein sequence ID" value="QPH53810.1"/>
    <property type="molecule type" value="Genomic_DNA"/>
</dbReference>
<dbReference type="KEGG" id="poz:I0K15_18855"/>
<dbReference type="RefSeq" id="WP_196103019.1">
    <property type="nucleotide sequence ID" value="NZ_CP064942.1"/>
</dbReference>
<feature type="domain" description="Hemerythrin-like" evidence="1">
    <location>
        <begin position="37"/>
        <end position="177"/>
    </location>
</feature>
<accession>A0A7S9QCG8</accession>
<dbReference type="Gene3D" id="1.20.120.520">
    <property type="entry name" value="nmb1532 protein domain like"/>
    <property type="match status" value="1"/>
</dbReference>
<dbReference type="AlphaFoldDB" id="A0A7S9QCG8"/>
<dbReference type="InterPro" id="IPR012312">
    <property type="entry name" value="Hemerythrin-like"/>
</dbReference>
<name>A0A7S9QCG8_9RHOB</name>
<evidence type="ECO:0000313" key="3">
    <source>
        <dbReference type="Proteomes" id="UP000594800"/>
    </source>
</evidence>
<organism evidence="2 3">
    <name type="scientific">Pontivivens ytuae</name>
    <dbReference type="NCBI Taxonomy" id="2789856"/>
    <lineage>
        <taxon>Bacteria</taxon>
        <taxon>Pseudomonadati</taxon>
        <taxon>Pseudomonadota</taxon>
        <taxon>Alphaproteobacteria</taxon>
        <taxon>Rhodobacterales</taxon>
        <taxon>Paracoccaceae</taxon>
        <taxon>Pontivivens</taxon>
    </lineage>
</organism>
<reference evidence="2 3" key="1">
    <citation type="submission" date="2020-11" db="EMBL/GenBank/DDBJ databases">
        <title>Description of Pontivivens ytuae sp. nov. isolated from deep sea sediment of Mariana Trench.</title>
        <authorList>
            <person name="Wang Z."/>
            <person name="Sun Q.-L."/>
            <person name="Xu X.-D."/>
            <person name="Tang Y.-Z."/>
            <person name="Zhang J."/>
        </authorList>
    </citation>
    <scope>NUCLEOTIDE SEQUENCE [LARGE SCALE GENOMIC DNA]</scope>
    <source>
        <strain evidence="2 3">MT2928</strain>
    </source>
</reference>
<proteinExistence type="predicted"/>